<organism evidence="2 3">
    <name type="scientific">Janibacter melonis</name>
    <dbReference type="NCBI Taxonomy" id="262209"/>
    <lineage>
        <taxon>Bacteria</taxon>
        <taxon>Bacillati</taxon>
        <taxon>Actinomycetota</taxon>
        <taxon>Actinomycetes</taxon>
        <taxon>Micrococcales</taxon>
        <taxon>Intrasporangiaceae</taxon>
        <taxon>Janibacter</taxon>
    </lineage>
</organism>
<gene>
    <name evidence="2" type="ORF">AWH69_10705</name>
</gene>
<name>A0A176QB24_9MICO</name>
<dbReference type="RefSeq" id="WP_068275226.1">
    <property type="nucleotide sequence ID" value="NZ_LQZG01000003.1"/>
</dbReference>
<evidence type="ECO:0000313" key="2">
    <source>
        <dbReference type="EMBL" id="OAB86876.1"/>
    </source>
</evidence>
<keyword evidence="1" id="KW-1133">Transmembrane helix</keyword>
<reference evidence="2 3" key="1">
    <citation type="submission" date="2016-01" db="EMBL/GenBank/DDBJ databases">
        <title>Janibacter melonis strain CD11_4 genome sequencing and assembly.</title>
        <authorList>
            <person name="Nair G.R."/>
            <person name="Kaur G."/>
            <person name="Chander A.M."/>
            <person name="Mayilraj S."/>
        </authorList>
    </citation>
    <scope>NUCLEOTIDE SEQUENCE [LARGE SCALE GENOMIC DNA]</scope>
    <source>
        <strain evidence="2 3">CD11-4</strain>
    </source>
</reference>
<feature type="transmembrane region" description="Helical" evidence="1">
    <location>
        <begin position="80"/>
        <end position="102"/>
    </location>
</feature>
<evidence type="ECO:0000313" key="3">
    <source>
        <dbReference type="Proteomes" id="UP000076976"/>
    </source>
</evidence>
<dbReference type="STRING" id="262209.AWH69_10705"/>
<sequence length="182" mass="19468">MTIIDRARIESAILRYDFWLEMRGVRGSRRRDLRRELRANLAEASADVGTTRALFGIGSPKELAFGATETDSTRPRWSQAAMAAAGVFTVVLFGCVLTAIAFTSGVEASGATGREVSGAVFPWFGVDYTAQVDPGRSYSAGAGGIGGYLLGLPLLTFVLVAQPWRLLRRGHRAAATTSSPRA</sequence>
<comment type="caution">
    <text evidence="2">The sequence shown here is derived from an EMBL/GenBank/DDBJ whole genome shotgun (WGS) entry which is preliminary data.</text>
</comment>
<dbReference type="Proteomes" id="UP000076976">
    <property type="component" value="Unassembled WGS sequence"/>
</dbReference>
<accession>A0A176QB24</accession>
<keyword evidence="3" id="KW-1185">Reference proteome</keyword>
<dbReference type="EMBL" id="LQZG01000003">
    <property type="protein sequence ID" value="OAB86876.1"/>
    <property type="molecule type" value="Genomic_DNA"/>
</dbReference>
<keyword evidence="1" id="KW-0472">Membrane</keyword>
<keyword evidence="1" id="KW-0812">Transmembrane</keyword>
<dbReference type="AlphaFoldDB" id="A0A176QB24"/>
<evidence type="ECO:0000256" key="1">
    <source>
        <dbReference type="SAM" id="Phobius"/>
    </source>
</evidence>
<feature type="transmembrane region" description="Helical" evidence="1">
    <location>
        <begin position="138"/>
        <end position="161"/>
    </location>
</feature>
<proteinExistence type="predicted"/>
<protein>
    <submittedName>
        <fullName evidence="2">Uncharacterized protein</fullName>
    </submittedName>
</protein>